<feature type="compositionally biased region" description="Low complexity" evidence="1">
    <location>
        <begin position="7"/>
        <end position="17"/>
    </location>
</feature>
<evidence type="ECO:0000256" key="1">
    <source>
        <dbReference type="SAM" id="MobiDB-lite"/>
    </source>
</evidence>
<sequence>MAGAGGASSSYSSSALGVNGAERSKWENHSSGDISSKPLLSQLPGENLQIAGNCGLLPGPAEAQPLQQLWLSTQVPPPSWLLDCEPTEGAPISEKYQNALPLVE</sequence>
<dbReference type="Proteomes" id="UP001454036">
    <property type="component" value="Unassembled WGS sequence"/>
</dbReference>
<keyword evidence="3" id="KW-1185">Reference proteome</keyword>
<dbReference type="AlphaFoldDB" id="A0AAV3P7U1"/>
<protein>
    <submittedName>
        <fullName evidence="2">Uncharacterized protein</fullName>
    </submittedName>
</protein>
<evidence type="ECO:0000313" key="3">
    <source>
        <dbReference type="Proteomes" id="UP001454036"/>
    </source>
</evidence>
<accession>A0AAV3P7U1</accession>
<gene>
    <name evidence="2" type="ORF">LIER_06314</name>
</gene>
<organism evidence="2 3">
    <name type="scientific">Lithospermum erythrorhizon</name>
    <name type="common">Purple gromwell</name>
    <name type="synonym">Lithospermum officinale var. erythrorhizon</name>
    <dbReference type="NCBI Taxonomy" id="34254"/>
    <lineage>
        <taxon>Eukaryota</taxon>
        <taxon>Viridiplantae</taxon>
        <taxon>Streptophyta</taxon>
        <taxon>Embryophyta</taxon>
        <taxon>Tracheophyta</taxon>
        <taxon>Spermatophyta</taxon>
        <taxon>Magnoliopsida</taxon>
        <taxon>eudicotyledons</taxon>
        <taxon>Gunneridae</taxon>
        <taxon>Pentapetalae</taxon>
        <taxon>asterids</taxon>
        <taxon>lamiids</taxon>
        <taxon>Boraginales</taxon>
        <taxon>Boraginaceae</taxon>
        <taxon>Boraginoideae</taxon>
        <taxon>Lithospermeae</taxon>
        <taxon>Lithospermum</taxon>
    </lineage>
</organism>
<feature type="region of interest" description="Disordered" evidence="1">
    <location>
        <begin position="1"/>
        <end position="40"/>
    </location>
</feature>
<dbReference type="EMBL" id="BAABME010000913">
    <property type="protein sequence ID" value="GAA0146330.1"/>
    <property type="molecule type" value="Genomic_DNA"/>
</dbReference>
<evidence type="ECO:0000313" key="2">
    <source>
        <dbReference type="EMBL" id="GAA0146330.1"/>
    </source>
</evidence>
<name>A0AAV3P7U1_LITER</name>
<proteinExistence type="predicted"/>
<comment type="caution">
    <text evidence="2">The sequence shown here is derived from an EMBL/GenBank/DDBJ whole genome shotgun (WGS) entry which is preliminary data.</text>
</comment>
<reference evidence="2 3" key="1">
    <citation type="submission" date="2024-01" db="EMBL/GenBank/DDBJ databases">
        <title>The complete chloroplast genome sequence of Lithospermum erythrorhizon: insights into the phylogenetic relationship among Boraginaceae species and the maternal lineages of purple gromwells.</title>
        <authorList>
            <person name="Okada T."/>
            <person name="Watanabe K."/>
        </authorList>
    </citation>
    <scope>NUCLEOTIDE SEQUENCE [LARGE SCALE GENOMIC DNA]</scope>
</reference>